<dbReference type="SUPFAM" id="SSF103473">
    <property type="entry name" value="MFS general substrate transporter"/>
    <property type="match status" value="1"/>
</dbReference>
<feature type="transmembrane region" description="Helical" evidence="6">
    <location>
        <begin position="284"/>
        <end position="303"/>
    </location>
</feature>
<name>W3XE26_PESFW</name>
<evidence type="ECO:0000313" key="8">
    <source>
        <dbReference type="EMBL" id="ETS84343.1"/>
    </source>
</evidence>
<organism evidence="8 9">
    <name type="scientific">Pestalotiopsis fici (strain W106-1 / CGMCC3.15140)</name>
    <dbReference type="NCBI Taxonomy" id="1229662"/>
    <lineage>
        <taxon>Eukaryota</taxon>
        <taxon>Fungi</taxon>
        <taxon>Dikarya</taxon>
        <taxon>Ascomycota</taxon>
        <taxon>Pezizomycotina</taxon>
        <taxon>Sordariomycetes</taxon>
        <taxon>Xylariomycetidae</taxon>
        <taxon>Amphisphaeriales</taxon>
        <taxon>Sporocadaceae</taxon>
        <taxon>Pestalotiopsis</taxon>
    </lineage>
</organism>
<dbReference type="Proteomes" id="UP000030651">
    <property type="component" value="Unassembled WGS sequence"/>
</dbReference>
<proteinExistence type="predicted"/>
<gene>
    <name evidence="8" type="ORF">PFICI_02368</name>
</gene>
<dbReference type="KEGG" id="pfy:PFICI_02368"/>
<dbReference type="GeneID" id="19267381"/>
<dbReference type="PROSITE" id="PS50850">
    <property type="entry name" value="MFS"/>
    <property type="match status" value="1"/>
</dbReference>
<evidence type="ECO:0000256" key="4">
    <source>
        <dbReference type="ARBA" id="ARBA00022989"/>
    </source>
</evidence>
<dbReference type="GO" id="GO:0022857">
    <property type="term" value="F:transmembrane transporter activity"/>
    <property type="evidence" value="ECO:0007669"/>
    <property type="project" value="InterPro"/>
</dbReference>
<evidence type="ECO:0000256" key="2">
    <source>
        <dbReference type="ARBA" id="ARBA00022448"/>
    </source>
</evidence>
<evidence type="ECO:0000259" key="7">
    <source>
        <dbReference type="PROSITE" id="PS50850"/>
    </source>
</evidence>
<evidence type="ECO:0000256" key="1">
    <source>
        <dbReference type="ARBA" id="ARBA00004141"/>
    </source>
</evidence>
<keyword evidence="5 6" id="KW-0472">Membrane</keyword>
<accession>W3XE26</accession>
<dbReference type="EMBL" id="KI912110">
    <property type="protein sequence ID" value="ETS84343.1"/>
    <property type="molecule type" value="Genomic_DNA"/>
</dbReference>
<dbReference type="InParanoid" id="W3XE26"/>
<evidence type="ECO:0000313" key="9">
    <source>
        <dbReference type="Proteomes" id="UP000030651"/>
    </source>
</evidence>
<feature type="transmembrane region" description="Helical" evidence="6">
    <location>
        <begin position="315"/>
        <end position="339"/>
    </location>
</feature>
<dbReference type="eggNOG" id="KOG2533">
    <property type="taxonomic scope" value="Eukaryota"/>
</dbReference>
<feature type="transmembrane region" description="Helical" evidence="6">
    <location>
        <begin position="85"/>
        <end position="105"/>
    </location>
</feature>
<feature type="transmembrane region" description="Helical" evidence="6">
    <location>
        <begin position="254"/>
        <end position="272"/>
    </location>
</feature>
<dbReference type="HOGENOM" id="CLU_001265_0_5_1"/>
<keyword evidence="9" id="KW-1185">Reference proteome</keyword>
<dbReference type="Pfam" id="PF07690">
    <property type="entry name" value="MFS_1"/>
    <property type="match status" value="1"/>
</dbReference>
<dbReference type="PANTHER" id="PTHR43791:SF97">
    <property type="entry name" value="ALLANTOATE TRANSPORTER, PUTATIVE (AFU_ORTHOLOGUE AFUA_1G14700)-RELATED"/>
    <property type="match status" value="1"/>
</dbReference>
<reference evidence="9" key="1">
    <citation type="journal article" date="2015" name="BMC Genomics">
        <title>Genomic and transcriptomic analysis of the endophytic fungus Pestalotiopsis fici reveals its lifestyle and high potential for synthesis of natural products.</title>
        <authorList>
            <person name="Wang X."/>
            <person name="Zhang X."/>
            <person name="Liu L."/>
            <person name="Xiang M."/>
            <person name="Wang W."/>
            <person name="Sun X."/>
            <person name="Che Y."/>
            <person name="Guo L."/>
            <person name="Liu G."/>
            <person name="Guo L."/>
            <person name="Wang C."/>
            <person name="Yin W.B."/>
            <person name="Stadler M."/>
            <person name="Zhang X."/>
            <person name="Liu X."/>
        </authorList>
    </citation>
    <scope>NUCLEOTIDE SEQUENCE [LARGE SCALE GENOMIC DNA]</scope>
    <source>
        <strain evidence="9">W106-1 / CGMCC3.15140</strain>
    </source>
</reference>
<dbReference type="AlphaFoldDB" id="W3XE26"/>
<dbReference type="OrthoDB" id="6730379at2759"/>
<dbReference type="InterPro" id="IPR036259">
    <property type="entry name" value="MFS_trans_sf"/>
</dbReference>
<dbReference type="RefSeq" id="XP_007829140.1">
    <property type="nucleotide sequence ID" value="XM_007830949.1"/>
</dbReference>
<dbReference type="OMA" id="RICEFWI"/>
<keyword evidence="2" id="KW-0813">Transport</keyword>
<evidence type="ECO:0000256" key="6">
    <source>
        <dbReference type="SAM" id="Phobius"/>
    </source>
</evidence>
<feature type="transmembrane region" description="Helical" evidence="6">
    <location>
        <begin position="20"/>
        <end position="43"/>
    </location>
</feature>
<dbReference type="GO" id="GO:0016020">
    <property type="term" value="C:membrane"/>
    <property type="evidence" value="ECO:0007669"/>
    <property type="project" value="UniProtKB-SubCell"/>
</dbReference>
<comment type="subcellular location">
    <subcellularLocation>
        <location evidence="1">Membrane</location>
        <topology evidence="1">Multi-pass membrane protein</topology>
    </subcellularLocation>
</comment>
<dbReference type="InterPro" id="IPR020846">
    <property type="entry name" value="MFS_dom"/>
</dbReference>
<keyword evidence="4 6" id="KW-1133">Transmembrane helix</keyword>
<evidence type="ECO:0000256" key="3">
    <source>
        <dbReference type="ARBA" id="ARBA00022692"/>
    </source>
</evidence>
<evidence type="ECO:0000256" key="5">
    <source>
        <dbReference type="ARBA" id="ARBA00023136"/>
    </source>
</evidence>
<dbReference type="PANTHER" id="PTHR43791">
    <property type="entry name" value="PERMEASE-RELATED"/>
    <property type="match status" value="1"/>
</dbReference>
<feature type="transmembrane region" description="Helical" evidence="6">
    <location>
        <begin position="224"/>
        <end position="242"/>
    </location>
</feature>
<feature type="transmembrane region" description="Helical" evidence="6">
    <location>
        <begin position="154"/>
        <end position="181"/>
    </location>
</feature>
<sequence length="377" mass="42021">MWGIVLIGTGFTKSFPAFVAMRVLLGVLEAPIAPGNFLVMGMWYTRKEQPLRSGLFYTGMSSFITGPLGYVVGFITNEWFSPWRALFWVVGSITIAYAIILGILLPDNPVQSKFTTEKEKFIAIDRLRADQVGVENKQWKWGQFWEAMLDIKTWILFILNVLINIPNGGLGNFTPLIIAGLGYSSRIASLLFMVVGITSTASCYMCNGAVFLANHYNPRLQVRGAAMIFGLVVAMISTIFLYTLPTTAIQNRLVALFMAYFYLGPYVVSIGLASANTAGYTKKVTVNSMIFMGWCASNIVGPFCFKTNQAPLYPFGIAAMLFSNAGSIIMTCLYILCCWSDNRQRDRKAAVEGTIPVAETEFRDFTDKQNPNFRYVW</sequence>
<feature type="transmembrane region" description="Helical" evidence="6">
    <location>
        <begin position="55"/>
        <end position="73"/>
    </location>
</feature>
<feature type="domain" description="Major facilitator superfamily (MFS) profile" evidence="7">
    <location>
        <begin position="1"/>
        <end position="343"/>
    </location>
</feature>
<dbReference type="Gene3D" id="1.20.1250.20">
    <property type="entry name" value="MFS general substrate transporter like domains"/>
    <property type="match status" value="1"/>
</dbReference>
<dbReference type="InterPro" id="IPR011701">
    <property type="entry name" value="MFS"/>
</dbReference>
<protein>
    <recommendedName>
        <fullName evidence="7">Major facilitator superfamily (MFS) profile domain-containing protein</fullName>
    </recommendedName>
</protein>
<feature type="transmembrane region" description="Helical" evidence="6">
    <location>
        <begin position="187"/>
        <end position="212"/>
    </location>
</feature>
<keyword evidence="3 6" id="KW-0812">Transmembrane</keyword>